<accession>A0A250LIM0</accession>
<sequence>MVCEQVTTMNVQPIRSTLLVLLPNTATLRFSAYGFGWGYRSFSLPYAIVREFLGASDTSEQQIRLAFELNRLQLLSAIVPCAETPYQGEVIAVPIKNLQPSP</sequence>
<dbReference type="EMBL" id="AP018359">
    <property type="protein sequence ID" value="BBA44430.1"/>
    <property type="molecule type" value="Genomic_DNA"/>
</dbReference>
<dbReference type="AlphaFoldDB" id="A0A250LIM0"/>
<protein>
    <submittedName>
        <fullName evidence="1">Uncharacterized protein</fullName>
    </submittedName>
</protein>
<evidence type="ECO:0000313" key="1">
    <source>
        <dbReference type="EMBL" id="BBA44430.1"/>
    </source>
</evidence>
<reference evidence="1" key="2">
    <citation type="journal article" date="2017" name="Genome Announc.">
        <title>High-Quality Draft Genome Sequence of Burkholderia contaminans CH-1, a Gram-Negative Bacterium That Metabolizes 2-Azahypoxanthine, a Plant Growth-Regulating Compound.</title>
        <authorList>
            <person name="Choi J.-H."/>
            <person name="Sugiura H."/>
            <person name="Moriuchi R."/>
            <person name="Kawagishi H."/>
            <person name="Dohra H."/>
        </authorList>
    </citation>
    <scope>NUCLEOTIDE SEQUENCE</scope>
    <source>
        <strain evidence="1">CH-1</strain>
    </source>
</reference>
<organism evidence="1">
    <name type="scientific">Burkholderia contaminans</name>
    <dbReference type="NCBI Taxonomy" id="488447"/>
    <lineage>
        <taxon>Bacteria</taxon>
        <taxon>Pseudomonadati</taxon>
        <taxon>Pseudomonadota</taxon>
        <taxon>Betaproteobacteria</taxon>
        <taxon>Burkholderiales</taxon>
        <taxon>Burkholderiaceae</taxon>
        <taxon>Burkholderia</taxon>
        <taxon>Burkholderia cepacia complex</taxon>
    </lineage>
</organism>
<gene>
    <name evidence="1" type="ORF">BCCH1_69340</name>
</gene>
<proteinExistence type="predicted"/>
<reference evidence="1" key="1">
    <citation type="journal article" date="2016" name="Biosci. Biotechnol. Biochem.">
        <title>Bioconversion of AHX to AOH by resting cells of Burkholderia contaminans CH-1.</title>
        <authorList>
            <person name="Choi J.H."/>
            <person name="Kikuchi A."/>
            <person name="Pumkaeo P."/>
            <person name="Hirai H."/>
            <person name="Tokuyama S."/>
            <person name="Kawagishi H."/>
        </authorList>
    </citation>
    <scope>NUCLEOTIDE SEQUENCE</scope>
    <source>
        <strain evidence="1">CH-1</strain>
    </source>
</reference>
<name>A0A250LIM0_9BURK</name>